<evidence type="ECO:0000256" key="2">
    <source>
        <dbReference type="SAM" id="MobiDB-lite"/>
    </source>
</evidence>
<dbReference type="SMART" id="SM00343">
    <property type="entry name" value="ZnF_C2HC"/>
    <property type="match status" value="1"/>
</dbReference>
<evidence type="ECO:0000259" key="3">
    <source>
        <dbReference type="PROSITE" id="PS50158"/>
    </source>
</evidence>
<gene>
    <name evidence="4" type="ORF">MGAL_10B012256</name>
</gene>
<dbReference type="GO" id="GO:0003676">
    <property type="term" value="F:nucleic acid binding"/>
    <property type="evidence" value="ECO:0007669"/>
    <property type="project" value="InterPro"/>
</dbReference>
<dbReference type="SUPFAM" id="SSF57756">
    <property type="entry name" value="Retrovirus zinc finger-like domains"/>
    <property type="match status" value="1"/>
</dbReference>
<dbReference type="AlphaFoldDB" id="A0A8B6FDX5"/>
<accession>A0A8B6FDX5</accession>
<organism evidence="4 5">
    <name type="scientific">Mytilus galloprovincialis</name>
    <name type="common">Mediterranean mussel</name>
    <dbReference type="NCBI Taxonomy" id="29158"/>
    <lineage>
        <taxon>Eukaryota</taxon>
        <taxon>Metazoa</taxon>
        <taxon>Spiralia</taxon>
        <taxon>Lophotrochozoa</taxon>
        <taxon>Mollusca</taxon>
        <taxon>Bivalvia</taxon>
        <taxon>Autobranchia</taxon>
        <taxon>Pteriomorphia</taxon>
        <taxon>Mytilida</taxon>
        <taxon>Mytiloidea</taxon>
        <taxon>Mytilidae</taxon>
        <taxon>Mytilinae</taxon>
        <taxon>Mytilus</taxon>
    </lineage>
</organism>
<evidence type="ECO:0000256" key="1">
    <source>
        <dbReference type="PROSITE-ProRule" id="PRU00047"/>
    </source>
</evidence>
<feature type="compositionally biased region" description="Basic and acidic residues" evidence="2">
    <location>
        <begin position="129"/>
        <end position="139"/>
    </location>
</feature>
<dbReference type="PROSITE" id="PS50158">
    <property type="entry name" value="ZF_CCHC"/>
    <property type="match status" value="1"/>
</dbReference>
<dbReference type="InterPro" id="IPR001878">
    <property type="entry name" value="Znf_CCHC"/>
</dbReference>
<keyword evidence="5" id="KW-1185">Reference proteome</keyword>
<dbReference type="InterPro" id="IPR036875">
    <property type="entry name" value="Znf_CCHC_sf"/>
</dbReference>
<dbReference type="EMBL" id="UYJE01006528">
    <property type="protein sequence ID" value="VDI46661.1"/>
    <property type="molecule type" value="Genomic_DNA"/>
</dbReference>
<dbReference type="Proteomes" id="UP000596742">
    <property type="component" value="Unassembled WGS sequence"/>
</dbReference>
<protein>
    <recommendedName>
        <fullName evidence="3">CCHC-type domain-containing protein</fullName>
    </recommendedName>
</protein>
<keyword evidence="1" id="KW-0863">Zinc-finger</keyword>
<sequence length="311" mass="35637">MDKNPDALDQAVQYVRSAVANQKVIMGTRRAEIKRVSFMEQNDENEDTQETSVRAIMKSEEGTNKMNVFEKRLQKTEDDLLETKIMVKKVLSIVSQNMRSRSPQRTDRAFSPQRRYNSPARGNCYNCGEEGHFSRDCKKPRNSSPYRNNRSPSPKALNDSGPRIPSQGDRFSVNPSQGDRFSVSPPQGDRFSVKPLKGDRFSVNRPQKIRTVLKDGDSVNKLNKLKELNSKIPEHLKDLYTRTVKDFDIDRSIKIAEVLIEFQNIFAKGDMDLGLFNGDIKHRIHTGEAAAIKQQMRRTPLKFENEEEKTS</sequence>
<feature type="region of interest" description="Disordered" evidence="2">
    <location>
        <begin position="97"/>
        <end position="198"/>
    </location>
</feature>
<dbReference type="Pfam" id="PF00098">
    <property type="entry name" value="zf-CCHC"/>
    <property type="match status" value="1"/>
</dbReference>
<feature type="domain" description="CCHC-type" evidence="3">
    <location>
        <begin position="124"/>
        <end position="139"/>
    </location>
</feature>
<dbReference type="Gene3D" id="4.10.60.10">
    <property type="entry name" value="Zinc finger, CCHC-type"/>
    <property type="match status" value="1"/>
</dbReference>
<dbReference type="OrthoDB" id="10066870at2759"/>
<feature type="compositionally biased region" description="Low complexity" evidence="2">
    <location>
        <begin position="142"/>
        <end position="154"/>
    </location>
</feature>
<proteinExistence type="predicted"/>
<keyword evidence="1" id="KW-0862">Zinc</keyword>
<name>A0A8B6FDX5_MYTGA</name>
<evidence type="ECO:0000313" key="5">
    <source>
        <dbReference type="Proteomes" id="UP000596742"/>
    </source>
</evidence>
<evidence type="ECO:0000313" key="4">
    <source>
        <dbReference type="EMBL" id="VDI46661.1"/>
    </source>
</evidence>
<reference evidence="4" key="1">
    <citation type="submission" date="2018-11" db="EMBL/GenBank/DDBJ databases">
        <authorList>
            <person name="Alioto T."/>
            <person name="Alioto T."/>
        </authorList>
    </citation>
    <scope>NUCLEOTIDE SEQUENCE</scope>
</reference>
<dbReference type="GO" id="GO:0008270">
    <property type="term" value="F:zinc ion binding"/>
    <property type="evidence" value="ECO:0007669"/>
    <property type="project" value="UniProtKB-KW"/>
</dbReference>
<comment type="caution">
    <text evidence="4">The sequence shown here is derived from an EMBL/GenBank/DDBJ whole genome shotgun (WGS) entry which is preliminary data.</text>
</comment>
<keyword evidence="1" id="KW-0479">Metal-binding</keyword>